<evidence type="ECO:0000313" key="2">
    <source>
        <dbReference type="Proteomes" id="UP001054252"/>
    </source>
</evidence>
<dbReference type="AlphaFoldDB" id="A0AAV5IPY7"/>
<dbReference type="EMBL" id="BPVZ01000018">
    <property type="protein sequence ID" value="GKV02440.1"/>
    <property type="molecule type" value="Genomic_DNA"/>
</dbReference>
<gene>
    <name evidence="1" type="ORF">SLEP1_g14876</name>
</gene>
<evidence type="ECO:0000313" key="1">
    <source>
        <dbReference type="EMBL" id="GKV02440.1"/>
    </source>
</evidence>
<protein>
    <submittedName>
        <fullName evidence="1">Uncharacterized protein</fullName>
    </submittedName>
</protein>
<keyword evidence="2" id="KW-1185">Reference proteome</keyword>
<comment type="caution">
    <text evidence="1">The sequence shown here is derived from an EMBL/GenBank/DDBJ whole genome shotgun (WGS) entry which is preliminary data.</text>
</comment>
<name>A0AAV5IPY7_9ROSI</name>
<dbReference type="Proteomes" id="UP001054252">
    <property type="component" value="Unassembled WGS sequence"/>
</dbReference>
<accession>A0AAV5IPY7</accession>
<reference evidence="1 2" key="1">
    <citation type="journal article" date="2021" name="Commun. Biol.">
        <title>The genome of Shorea leprosula (Dipterocarpaceae) highlights the ecological relevance of drought in aseasonal tropical rainforests.</title>
        <authorList>
            <person name="Ng K.K.S."/>
            <person name="Kobayashi M.J."/>
            <person name="Fawcett J.A."/>
            <person name="Hatakeyama M."/>
            <person name="Paape T."/>
            <person name="Ng C.H."/>
            <person name="Ang C.C."/>
            <person name="Tnah L.H."/>
            <person name="Lee C.T."/>
            <person name="Nishiyama T."/>
            <person name="Sese J."/>
            <person name="O'Brien M.J."/>
            <person name="Copetti D."/>
            <person name="Mohd Noor M.I."/>
            <person name="Ong R.C."/>
            <person name="Putra M."/>
            <person name="Sireger I.Z."/>
            <person name="Indrioko S."/>
            <person name="Kosugi Y."/>
            <person name="Izuno A."/>
            <person name="Isagi Y."/>
            <person name="Lee S.L."/>
            <person name="Shimizu K.K."/>
        </authorList>
    </citation>
    <scope>NUCLEOTIDE SEQUENCE [LARGE SCALE GENOMIC DNA]</scope>
    <source>
        <strain evidence="1">214</strain>
    </source>
</reference>
<proteinExistence type="predicted"/>
<organism evidence="1 2">
    <name type="scientific">Rubroshorea leprosula</name>
    <dbReference type="NCBI Taxonomy" id="152421"/>
    <lineage>
        <taxon>Eukaryota</taxon>
        <taxon>Viridiplantae</taxon>
        <taxon>Streptophyta</taxon>
        <taxon>Embryophyta</taxon>
        <taxon>Tracheophyta</taxon>
        <taxon>Spermatophyta</taxon>
        <taxon>Magnoliopsida</taxon>
        <taxon>eudicotyledons</taxon>
        <taxon>Gunneridae</taxon>
        <taxon>Pentapetalae</taxon>
        <taxon>rosids</taxon>
        <taxon>malvids</taxon>
        <taxon>Malvales</taxon>
        <taxon>Dipterocarpaceae</taxon>
        <taxon>Rubroshorea</taxon>
    </lineage>
</organism>
<sequence>MGITSHEVRGGCVFESIDLIFGTHHHTPPVYPIKYSGCQDSIIRLLRHNMLIPISHKISFQ</sequence>